<organism evidence="3 4">
    <name type="scientific">Brevibacillus gelatini</name>
    <dbReference type="NCBI Taxonomy" id="1655277"/>
    <lineage>
        <taxon>Bacteria</taxon>
        <taxon>Bacillati</taxon>
        <taxon>Bacillota</taxon>
        <taxon>Bacilli</taxon>
        <taxon>Bacillales</taxon>
        <taxon>Paenibacillaceae</taxon>
        <taxon>Brevibacillus</taxon>
    </lineage>
</organism>
<keyword evidence="4" id="KW-1185">Reference proteome</keyword>
<dbReference type="Proteomes" id="UP000268829">
    <property type="component" value="Unassembled WGS sequence"/>
</dbReference>
<dbReference type="OrthoDB" id="9815657at2"/>
<evidence type="ECO:0000256" key="1">
    <source>
        <dbReference type="SAM" id="MobiDB-lite"/>
    </source>
</evidence>
<feature type="compositionally biased region" description="Basic and acidic residues" evidence="1">
    <location>
        <begin position="622"/>
        <end position="642"/>
    </location>
</feature>
<accession>A0A3M8ATV6</accession>
<keyword evidence="2" id="KW-0732">Signal</keyword>
<evidence type="ECO:0000313" key="3">
    <source>
        <dbReference type="EMBL" id="RNB54065.1"/>
    </source>
</evidence>
<feature type="region of interest" description="Disordered" evidence="1">
    <location>
        <begin position="621"/>
        <end position="642"/>
    </location>
</feature>
<dbReference type="NCBIfam" id="TIGR04275">
    <property type="entry name" value="beta_prop_Msarc"/>
    <property type="match status" value="3"/>
</dbReference>
<dbReference type="PANTHER" id="PTHR36842:SF1">
    <property type="entry name" value="PROTEIN TOLB"/>
    <property type="match status" value="1"/>
</dbReference>
<dbReference type="RefSeq" id="WP_122906052.1">
    <property type="nucleotide sequence ID" value="NZ_RHHS01000043.1"/>
</dbReference>
<dbReference type="PANTHER" id="PTHR36842">
    <property type="entry name" value="PROTEIN TOLB HOMOLOG"/>
    <property type="match status" value="1"/>
</dbReference>
<gene>
    <name evidence="3" type="ORF">EDM57_17905</name>
</gene>
<dbReference type="SUPFAM" id="SSF69304">
    <property type="entry name" value="Tricorn protease N-terminal domain"/>
    <property type="match status" value="2"/>
</dbReference>
<dbReference type="AlphaFoldDB" id="A0A3M8ATV6"/>
<sequence>MKRKPMQGLLAAALLVTSLWTGTPAFASSIGQEIKIDVSQPEISRDGFDISKEYAVWKVEGEQTLTLYNLSKQTETKIGNKNSEKKKPRVDGKYAVWIDSRHGGADVYLYDIANDEEIRLTSGNASATDLEISGKKVVWSGKSDAGTDIFMYDIATGDTTRVSTSGKASDPTVSDSYVAWEDSRAGNPDIYYYDIGKQKEEVAVEGKAQQTDPSLYSDKIAYLHGQQVYVYTIGTGRNKQLTNTTSSKSGVHIYKDTILYLDDDDLAYQEVGKSSGKEIATSVFEPLAPRIYEDYAMYAKRDNNKKLRLHIYDLDEKEEITLGATSGEPSQPDGSDRYVVYLSESKKKTSVVLYDTEKGTSKIISKSNADPVRPVVSGKYVVWYDKREDALIAYDIRKGTEKQITNEDDDQLPSETLYEVDGTKLLWVNLDRRANLMITDLATGKEIEVTSLKNEPLSVDIYGNYVVWVEESGKKTANIYLYDIEEQDDLLIRKNVEVQSAQIGDDFVVWSENSGGAKNGWDLYYYRIERQRTELLLRYSEGDQKNPQASRNMIIFEDNRLSSKEKDFYYELYDVEDRSYSDIEFDDDAEISSPRIGGNRIVWIDERDGGPVVYTMAFASPRNDDAVEDPEPKPEPEPEPGDYKEYRLIDLMIDGTLGEKLESAGFSKIVFVFFQGTKDEVTLSLKDGLMDSDRMADLFEKAGVRGIDVRIYK</sequence>
<reference evidence="3 4" key="1">
    <citation type="submission" date="2018-10" db="EMBL/GenBank/DDBJ databases">
        <title>Phylogenomics of Brevibacillus.</title>
        <authorList>
            <person name="Dunlap C."/>
        </authorList>
    </citation>
    <scope>NUCLEOTIDE SEQUENCE [LARGE SCALE GENOMIC DNA]</scope>
    <source>
        <strain evidence="3 4">DSM 100115</strain>
    </source>
</reference>
<feature type="signal peptide" evidence="2">
    <location>
        <begin position="1"/>
        <end position="27"/>
    </location>
</feature>
<name>A0A3M8ATV6_9BACL</name>
<dbReference type="EMBL" id="RHHS01000043">
    <property type="protein sequence ID" value="RNB54065.1"/>
    <property type="molecule type" value="Genomic_DNA"/>
</dbReference>
<proteinExistence type="predicted"/>
<evidence type="ECO:0000313" key="4">
    <source>
        <dbReference type="Proteomes" id="UP000268829"/>
    </source>
</evidence>
<protein>
    <submittedName>
        <fullName evidence="3">Uncharacterized protein</fullName>
    </submittedName>
</protein>
<feature type="chain" id="PRO_5018169065" evidence="2">
    <location>
        <begin position="28"/>
        <end position="713"/>
    </location>
</feature>
<evidence type="ECO:0000256" key="2">
    <source>
        <dbReference type="SAM" id="SignalP"/>
    </source>
</evidence>
<dbReference type="Gene3D" id="2.120.10.30">
    <property type="entry name" value="TolB, C-terminal domain"/>
    <property type="match status" value="2"/>
</dbReference>
<dbReference type="InterPro" id="IPR011042">
    <property type="entry name" value="6-blade_b-propeller_TolB-like"/>
</dbReference>
<dbReference type="InterPro" id="IPR027618">
    <property type="entry name" value="Beta_prop_Msarc"/>
</dbReference>
<comment type="caution">
    <text evidence="3">The sequence shown here is derived from an EMBL/GenBank/DDBJ whole genome shotgun (WGS) entry which is preliminary data.</text>
</comment>
<dbReference type="SUPFAM" id="SSF82171">
    <property type="entry name" value="DPP6 N-terminal domain-like"/>
    <property type="match status" value="1"/>
</dbReference>